<dbReference type="Pfam" id="PF16784">
    <property type="entry name" value="HNHc_6"/>
    <property type="match status" value="1"/>
</dbReference>
<dbReference type="InterPro" id="IPR041242">
    <property type="entry name" value="HNHc_6"/>
</dbReference>
<sequence>MDETKYEFKFNKIVGSKVQFEIDDLDAFKRDLRKGHLKFNASPADHNMISNAQRKKIYALFRDISEYTGYEEQDVKYRLKMKFSYNIKQDFSLSNCTKELATKFIRFVIEFCFRYDIPFDSKAMENTIDAERRVFLCLVHKQCTVCGSRQGLQINHEDTVGMGNNRNHIDHRNHRLEMLCFKHHSEFHNIGAKAFADKYHFHGIKLSDKSILSLRLMSQKQMDEFDEEYKRQKQQGMSKND</sequence>
<dbReference type="Proteomes" id="UP000192638">
    <property type="component" value="Unassembled WGS sequence"/>
</dbReference>
<accession>A0A1V9R0S3</accession>
<evidence type="ECO:0000313" key="2">
    <source>
        <dbReference type="Proteomes" id="UP000192638"/>
    </source>
</evidence>
<name>A0A1V9R0S3_9LACO</name>
<gene>
    <name evidence="1" type="ORF">B6U60_04425</name>
</gene>
<proteinExistence type="predicted"/>
<organism evidence="1 2">
    <name type="scientific">Ligilactobacillus salivarius</name>
    <dbReference type="NCBI Taxonomy" id="1624"/>
    <lineage>
        <taxon>Bacteria</taxon>
        <taxon>Bacillati</taxon>
        <taxon>Bacillota</taxon>
        <taxon>Bacilli</taxon>
        <taxon>Lactobacillales</taxon>
        <taxon>Lactobacillaceae</taxon>
        <taxon>Ligilactobacillus</taxon>
    </lineage>
</organism>
<reference evidence="1 2" key="1">
    <citation type="submission" date="2017-03" db="EMBL/GenBank/DDBJ databases">
        <title>Phylogenomics and comparative genomics of Lactobacillus salivarius, a mammalian gut commensal.</title>
        <authorList>
            <person name="Harris H.M."/>
        </authorList>
    </citation>
    <scope>NUCLEOTIDE SEQUENCE [LARGE SCALE GENOMIC DNA]</scope>
    <source>
        <strain evidence="1 2">LMG 14477</strain>
    </source>
</reference>
<comment type="caution">
    <text evidence="1">The sequence shown here is derived from an EMBL/GenBank/DDBJ whole genome shotgun (WGS) entry which is preliminary data.</text>
</comment>
<dbReference type="EMBL" id="NBEB01000044">
    <property type="protein sequence ID" value="OQQ84108.1"/>
    <property type="molecule type" value="Genomic_DNA"/>
</dbReference>
<dbReference type="RefSeq" id="WP_081530521.1">
    <property type="nucleotide sequence ID" value="NZ_NBEB01000044.1"/>
</dbReference>
<evidence type="ECO:0000313" key="1">
    <source>
        <dbReference type="EMBL" id="OQQ84108.1"/>
    </source>
</evidence>
<protein>
    <submittedName>
        <fullName evidence="1">Uncharacterized protein</fullName>
    </submittedName>
</protein>
<dbReference type="AlphaFoldDB" id="A0A1V9R0S3"/>